<protein>
    <recommendedName>
        <fullName evidence="4">Secreted protein</fullName>
    </recommendedName>
</protein>
<proteinExistence type="predicted"/>
<dbReference type="EMBL" id="JADEXG010000063">
    <property type="protein sequence ID" value="MBE9079668.1"/>
    <property type="molecule type" value="Genomic_DNA"/>
</dbReference>
<feature type="chain" id="PRO_5035297673" description="Secreted protein" evidence="1">
    <location>
        <begin position="40"/>
        <end position="85"/>
    </location>
</feature>
<dbReference type="Proteomes" id="UP000636505">
    <property type="component" value="Unassembled WGS sequence"/>
</dbReference>
<organism evidence="2 3">
    <name type="scientific">Vasconcelosia minhoensis LEGE 07310</name>
    <dbReference type="NCBI Taxonomy" id="915328"/>
    <lineage>
        <taxon>Bacteria</taxon>
        <taxon>Bacillati</taxon>
        <taxon>Cyanobacteriota</taxon>
        <taxon>Cyanophyceae</taxon>
        <taxon>Nodosilineales</taxon>
        <taxon>Cymatolegaceae</taxon>
        <taxon>Vasconcelosia</taxon>
        <taxon>Vasconcelosia minhoensis</taxon>
    </lineage>
</organism>
<evidence type="ECO:0008006" key="4">
    <source>
        <dbReference type="Google" id="ProtNLM"/>
    </source>
</evidence>
<keyword evidence="3" id="KW-1185">Reference proteome</keyword>
<evidence type="ECO:0000256" key="1">
    <source>
        <dbReference type="SAM" id="SignalP"/>
    </source>
</evidence>
<gene>
    <name evidence="2" type="ORF">IQ241_20630</name>
</gene>
<evidence type="ECO:0000313" key="3">
    <source>
        <dbReference type="Proteomes" id="UP000636505"/>
    </source>
</evidence>
<dbReference type="AlphaFoldDB" id="A0A8J7AXZ6"/>
<keyword evidence="1" id="KW-0732">Signal</keyword>
<dbReference type="PROSITE" id="PS51257">
    <property type="entry name" value="PROKAR_LIPOPROTEIN"/>
    <property type="match status" value="1"/>
</dbReference>
<evidence type="ECO:0000313" key="2">
    <source>
        <dbReference type="EMBL" id="MBE9079668.1"/>
    </source>
</evidence>
<comment type="caution">
    <text evidence="2">The sequence shown here is derived from an EMBL/GenBank/DDBJ whole genome shotgun (WGS) entry which is preliminary data.</text>
</comment>
<name>A0A8J7AXZ6_9CYAN</name>
<accession>A0A8J7AXZ6</accession>
<feature type="signal peptide" evidence="1">
    <location>
        <begin position="1"/>
        <end position="39"/>
    </location>
</feature>
<sequence length="85" mass="8693">MLGAINRRLKKHPQNNMLTVLGCSSSLALALVLASPASASPTAPADVEQTQTEAALIAPAQGNPLTDALGCGCASCQMRQSQPSF</sequence>
<reference evidence="2" key="1">
    <citation type="submission" date="2020-10" db="EMBL/GenBank/DDBJ databases">
        <authorList>
            <person name="Castelo-Branco R."/>
            <person name="Eusebio N."/>
            <person name="Adriana R."/>
            <person name="Vieira A."/>
            <person name="Brugerolle De Fraissinette N."/>
            <person name="Rezende De Castro R."/>
            <person name="Schneider M.P."/>
            <person name="Vasconcelos V."/>
            <person name="Leao P.N."/>
        </authorList>
    </citation>
    <scope>NUCLEOTIDE SEQUENCE</scope>
    <source>
        <strain evidence="2">LEGE 07310</strain>
    </source>
</reference>